<dbReference type="InterPro" id="IPR009000">
    <property type="entry name" value="Transl_B-barrel_sf"/>
</dbReference>
<comment type="domain">
    <text evidence="5">The PRC barrel domain binds ribosomal protein uS19.</text>
</comment>
<reference evidence="9" key="1">
    <citation type="submission" date="2016-11" db="EMBL/GenBank/DDBJ databases">
        <authorList>
            <person name="Varghese N."/>
            <person name="Submissions S."/>
        </authorList>
    </citation>
    <scope>NUCLEOTIDE SEQUENCE [LARGE SCALE GENOMIC DNA]</scope>
    <source>
        <strain evidence="9">DSM 26910</strain>
    </source>
</reference>
<evidence type="ECO:0000259" key="6">
    <source>
        <dbReference type="Pfam" id="PF01782"/>
    </source>
</evidence>
<dbReference type="InterPro" id="IPR056792">
    <property type="entry name" value="PRC_RimM"/>
</dbReference>
<proteinExistence type="inferred from homology"/>
<dbReference type="EMBL" id="FQUM01000006">
    <property type="protein sequence ID" value="SHF56158.1"/>
    <property type="molecule type" value="Genomic_DNA"/>
</dbReference>
<comment type="subunit">
    <text evidence="5">Binds ribosomal protein uS19.</text>
</comment>
<dbReference type="InterPro" id="IPR011961">
    <property type="entry name" value="RimM"/>
</dbReference>
<keyword evidence="9" id="KW-1185">Reference proteome</keyword>
<evidence type="ECO:0000256" key="5">
    <source>
        <dbReference type="HAMAP-Rule" id="MF_00014"/>
    </source>
</evidence>
<evidence type="ECO:0000259" key="7">
    <source>
        <dbReference type="Pfam" id="PF24986"/>
    </source>
</evidence>
<accession>A0A1M5CN69</accession>
<dbReference type="GO" id="GO:0042274">
    <property type="term" value="P:ribosomal small subunit biogenesis"/>
    <property type="evidence" value="ECO:0007669"/>
    <property type="project" value="UniProtKB-UniRule"/>
</dbReference>
<dbReference type="RefSeq" id="WP_073002617.1">
    <property type="nucleotide sequence ID" value="NZ_FQUM01000006.1"/>
</dbReference>
<keyword evidence="3 5" id="KW-0698">rRNA processing</keyword>
<dbReference type="Pfam" id="PF24986">
    <property type="entry name" value="PRC_RimM"/>
    <property type="match status" value="1"/>
</dbReference>
<dbReference type="InterPro" id="IPR002676">
    <property type="entry name" value="RimM_N"/>
</dbReference>
<dbReference type="SUPFAM" id="SSF50346">
    <property type="entry name" value="PRC-barrel domain"/>
    <property type="match status" value="1"/>
</dbReference>
<dbReference type="Gene3D" id="2.40.30.60">
    <property type="entry name" value="RimM"/>
    <property type="match status" value="1"/>
</dbReference>
<dbReference type="GO" id="GO:0043022">
    <property type="term" value="F:ribosome binding"/>
    <property type="evidence" value="ECO:0007669"/>
    <property type="project" value="InterPro"/>
</dbReference>
<sequence length="175" mass="20156">METIPKSDCQKIGFIRKTHGVHGELVFEFESEFEESVAESERFFLEIDGLLVPFFINEDGFRFKSAKTALVIFKWVDTEKYARRLVGSPVFLFNNEIIDEENDLALSQFIHFRLTDENGEQIGEITNVDDYAGNIVFTVDANGNEILVPYNEDFLLNFDEQEKTIQLKLPEGLTD</sequence>
<dbReference type="Gene3D" id="2.30.30.240">
    <property type="entry name" value="PRC-barrel domain"/>
    <property type="match status" value="1"/>
</dbReference>
<dbReference type="AlphaFoldDB" id="A0A1M5CN69"/>
<dbReference type="NCBIfam" id="TIGR02273">
    <property type="entry name" value="16S_RimM"/>
    <property type="match status" value="1"/>
</dbReference>
<gene>
    <name evidence="5" type="primary">rimM</name>
    <name evidence="8" type="ORF">SAMN05444274_106195</name>
</gene>
<keyword evidence="2 5" id="KW-0690">Ribosome biogenesis</keyword>
<comment type="function">
    <text evidence="5">An accessory protein needed during the final step in the assembly of 30S ribosomal subunit, possibly for assembly of the head region. Essential for efficient processing of 16S rRNA. May be needed both before and after RbfA during the maturation of 16S rRNA. It has affinity for free ribosomal 30S subunits but not for 70S ribosomes.</text>
</comment>
<comment type="subcellular location">
    <subcellularLocation>
        <location evidence="5">Cytoplasm</location>
    </subcellularLocation>
</comment>
<dbReference type="InterPro" id="IPR036976">
    <property type="entry name" value="RimM_N_sf"/>
</dbReference>
<dbReference type="PANTHER" id="PTHR33692">
    <property type="entry name" value="RIBOSOME MATURATION FACTOR RIMM"/>
    <property type="match status" value="1"/>
</dbReference>
<evidence type="ECO:0000256" key="3">
    <source>
        <dbReference type="ARBA" id="ARBA00022552"/>
    </source>
</evidence>
<dbReference type="STRING" id="1484053.SAMN05444274_106195"/>
<dbReference type="GO" id="GO:0005840">
    <property type="term" value="C:ribosome"/>
    <property type="evidence" value="ECO:0007669"/>
    <property type="project" value="InterPro"/>
</dbReference>
<organism evidence="8 9">
    <name type="scientific">Mariniphaga anaerophila</name>
    <dbReference type="NCBI Taxonomy" id="1484053"/>
    <lineage>
        <taxon>Bacteria</taxon>
        <taxon>Pseudomonadati</taxon>
        <taxon>Bacteroidota</taxon>
        <taxon>Bacteroidia</taxon>
        <taxon>Marinilabiliales</taxon>
        <taxon>Prolixibacteraceae</taxon>
        <taxon>Mariniphaga</taxon>
    </lineage>
</organism>
<evidence type="ECO:0000256" key="4">
    <source>
        <dbReference type="ARBA" id="ARBA00023186"/>
    </source>
</evidence>
<dbReference type="PANTHER" id="PTHR33692:SF1">
    <property type="entry name" value="RIBOSOME MATURATION FACTOR RIMM"/>
    <property type="match status" value="1"/>
</dbReference>
<dbReference type="Pfam" id="PF01782">
    <property type="entry name" value="RimM"/>
    <property type="match status" value="1"/>
</dbReference>
<dbReference type="HAMAP" id="MF_00014">
    <property type="entry name" value="Ribosome_mat_RimM"/>
    <property type="match status" value="1"/>
</dbReference>
<evidence type="ECO:0000313" key="8">
    <source>
        <dbReference type="EMBL" id="SHF56158.1"/>
    </source>
</evidence>
<keyword evidence="1 5" id="KW-0963">Cytoplasm</keyword>
<dbReference type="GO" id="GO:0006364">
    <property type="term" value="P:rRNA processing"/>
    <property type="evidence" value="ECO:0007669"/>
    <property type="project" value="UniProtKB-UniRule"/>
</dbReference>
<keyword evidence="4 5" id="KW-0143">Chaperone</keyword>
<feature type="domain" description="RimM N-terminal" evidence="6">
    <location>
        <begin position="12"/>
        <end position="91"/>
    </location>
</feature>
<dbReference type="GO" id="GO:0005737">
    <property type="term" value="C:cytoplasm"/>
    <property type="evidence" value="ECO:0007669"/>
    <property type="project" value="UniProtKB-SubCell"/>
</dbReference>
<dbReference type="SUPFAM" id="SSF50447">
    <property type="entry name" value="Translation proteins"/>
    <property type="match status" value="1"/>
</dbReference>
<name>A0A1M5CN69_9BACT</name>
<dbReference type="Proteomes" id="UP000184164">
    <property type="component" value="Unassembled WGS sequence"/>
</dbReference>
<comment type="similarity">
    <text evidence="5">Belongs to the RimM family.</text>
</comment>
<dbReference type="InterPro" id="IPR011033">
    <property type="entry name" value="PRC_barrel-like_sf"/>
</dbReference>
<protein>
    <recommendedName>
        <fullName evidence="5">Ribosome maturation factor RimM</fullName>
    </recommendedName>
</protein>
<evidence type="ECO:0000313" key="9">
    <source>
        <dbReference type="Proteomes" id="UP000184164"/>
    </source>
</evidence>
<evidence type="ECO:0000256" key="1">
    <source>
        <dbReference type="ARBA" id="ARBA00022490"/>
    </source>
</evidence>
<feature type="domain" description="Ribosome maturation factor RimM PRC barrel" evidence="7">
    <location>
        <begin position="107"/>
        <end position="173"/>
    </location>
</feature>
<evidence type="ECO:0000256" key="2">
    <source>
        <dbReference type="ARBA" id="ARBA00022517"/>
    </source>
</evidence>